<protein>
    <submittedName>
        <fullName evidence="2">F0F1-type ATP synthase assembly protein I</fullName>
    </submittedName>
</protein>
<keyword evidence="1" id="KW-0472">Membrane</keyword>
<evidence type="ECO:0000313" key="3">
    <source>
        <dbReference type="Proteomes" id="UP001257739"/>
    </source>
</evidence>
<dbReference type="RefSeq" id="WP_309968235.1">
    <property type="nucleotide sequence ID" value="NZ_JAVDWH010000001.1"/>
</dbReference>
<keyword evidence="1" id="KW-1133">Transmembrane helix</keyword>
<reference evidence="2 3" key="1">
    <citation type="submission" date="2023-07" db="EMBL/GenBank/DDBJ databases">
        <title>Sorghum-associated microbial communities from plants grown in Nebraska, USA.</title>
        <authorList>
            <person name="Schachtman D."/>
        </authorList>
    </citation>
    <scope>NUCLEOTIDE SEQUENCE [LARGE SCALE GENOMIC DNA]</scope>
    <source>
        <strain evidence="2 3">BE248</strain>
    </source>
</reference>
<accession>A0ABU1UMM0</accession>
<name>A0ABU1UMM0_9ACTN</name>
<comment type="caution">
    <text evidence="2">The sequence shown here is derived from an EMBL/GenBank/DDBJ whole genome shotgun (WGS) entry which is preliminary data.</text>
</comment>
<dbReference type="Pfam" id="PF09527">
    <property type="entry name" value="ATPase_gene1"/>
    <property type="match status" value="1"/>
</dbReference>
<proteinExistence type="predicted"/>
<evidence type="ECO:0000256" key="1">
    <source>
        <dbReference type="SAM" id="Phobius"/>
    </source>
</evidence>
<sequence>MNDEALDGSPDAASLGVWRLVGLGMVFVGNIVGGLVLGWLADQHWNTSPVFVLSGIGLGMVTAFVSAWLQIRSFLRT</sequence>
<dbReference type="EMBL" id="JAVDWH010000001">
    <property type="protein sequence ID" value="MDR7086426.1"/>
    <property type="molecule type" value="Genomic_DNA"/>
</dbReference>
<keyword evidence="1" id="KW-0812">Transmembrane</keyword>
<dbReference type="InterPro" id="IPR032820">
    <property type="entry name" value="ATPase_put"/>
</dbReference>
<gene>
    <name evidence="2" type="ORF">J2X11_001265</name>
</gene>
<feature type="transmembrane region" description="Helical" evidence="1">
    <location>
        <begin position="20"/>
        <end position="41"/>
    </location>
</feature>
<feature type="transmembrane region" description="Helical" evidence="1">
    <location>
        <begin position="50"/>
        <end position="71"/>
    </location>
</feature>
<evidence type="ECO:0000313" key="2">
    <source>
        <dbReference type="EMBL" id="MDR7086426.1"/>
    </source>
</evidence>
<organism evidence="2 3">
    <name type="scientific">Aeromicrobium panaciterrae</name>
    <dbReference type="NCBI Taxonomy" id="363861"/>
    <lineage>
        <taxon>Bacteria</taxon>
        <taxon>Bacillati</taxon>
        <taxon>Actinomycetota</taxon>
        <taxon>Actinomycetes</taxon>
        <taxon>Propionibacteriales</taxon>
        <taxon>Nocardioidaceae</taxon>
        <taxon>Aeromicrobium</taxon>
    </lineage>
</organism>
<keyword evidence="3" id="KW-1185">Reference proteome</keyword>
<dbReference type="Proteomes" id="UP001257739">
    <property type="component" value="Unassembled WGS sequence"/>
</dbReference>